<dbReference type="RefSeq" id="WP_043788481.1">
    <property type="nucleotide sequence ID" value="NZ_JMQI01000079.1"/>
</dbReference>
<proteinExistence type="predicted"/>
<comment type="caution">
    <text evidence="2">The sequence shown here is derived from an EMBL/GenBank/DDBJ whole genome shotgun (WGS) entry which is preliminary data.</text>
</comment>
<evidence type="ECO:0000259" key="1">
    <source>
        <dbReference type="Pfam" id="PF01590"/>
    </source>
</evidence>
<dbReference type="OrthoDB" id="3928741at2"/>
<name>A0A066TX67_9PSEU</name>
<dbReference type="Proteomes" id="UP000027345">
    <property type="component" value="Unassembled WGS sequence"/>
</dbReference>
<dbReference type="InterPro" id="IPR003018">
    <property type="entry name" value="GAF"/>
</dbReference>
<dbReference type="Gene3D" id="3.30.450.40">
    <property type="match status" value="1"/>
</dbReference>
<dbReference type="AlphaFoldDB" id="A0A066TX67"/>
<dbReference type="EMBL" id="JMQI01000079">
    <property type="protein sequence ID" value="KDN16583.1"/>
    <property type="molecule type" value="Genomic_DNA"/>
</dbReference>
<sequence>MGQRDLEAALPAGTDPRRHARVLAQVHEAALNGRALPSPLRPVIGASWQRMRRLGLDPDSRAAAPVLNFEQLEARRRASGLAEALPVLRGGLISLAEQAAHIMVIADAGGAVLWRDGSAAVRRRADALGFVEGVDWQEESVGTNAIGTALVARSPIQVYSAEHYVRAQHSWTCAAAPLHDPRDGRLLGVVDLSGPASTVHATTLALVDAVTRLAEAHLRTTHHAELERLRGFAVPVLAKVGGRAMVADEHGWVAAAAGLAPVDRVALPTGLGPGRTWLPAYGGCSVEPLPGGWLLRLTEHDTAPPTRVVLDVRSPRRPELTVAGAAGTWTHRLSPRHAEVLYVLASHRDGRSASELSADLFGDAGRTVTVRAEMSRLRRRFGGILGAQPYRFADDVEVVVRRPPDSEAVLPHSLAPAIRG</sequence>
<protein>
    <submittedName>
        <fullName evidence="2">Diguanylate cyclase</fullName>
    </submittedName>
</protein>
<dbReference type="eggNOG" id="COG3284">
    <property type="taxonomic scope" value="Bacteria"/>
</dbReference>
<evidence type="ECO:0000313" key="2">
    <source>
        <dbReference type="EMBL" id="KDN16583.1"/>
    </source>
</evidence>
<keyword evidence="3" id="KW-1185">Reference proteome</keyword>
<accession>A0A066TX67</accession>
<dbReference type="STRING" id="287986.DV20_39365"/>
<evidence type="ECO:0000313" key="3">
    <source>
        <dbReference type="Proteomes" id="UP000027345"/>
    </source>
</evidence>
<gene>
    <name evidence="2" type="ORF">DV20_39365</name>
</gene>
<organism evidence="2 3">
    <name type="scientific">Amycolatopsis rifamycinica</name>
    <dbReference type="NCBI Taxonomy" id="287986"/>
    <lineage>
        <taxon>Bacteria</taxon>
        <taxon>Bacillati</taxon>
        <taxon>Actinomycetota</taxon>
        <taxon>Actinomycetes</taxon>
        <taxon>Pseudonocardiales</taxon>
        <taxon>Pseudonocardiaceae</taxon>
        <taxon>Amycolatopsis</taxon>
    </lineage>
</organism>
<dbReference type="InterPro" id="IPR029016">
    <property type="entry name" value="GAF-like_dom_sf"/>
</dbReference>
<reference evidence="2 3" key="1">
    <citation type="submission" date="2014-05" db="EMBL/GenBank/DDBJ databases">
        <title>Draft genome sequence of Amycolatopsis rifamycinica DSM 46095.</title>
        <authorList>
            <person name="Lal R."/>
            <person name="Saxena A."/>
            <person name="Kumari R."/>
            <person name="Mukherjee U."/>
            <person name="Singh P."/>
            <person name="Sangwan N."/>
            <person name="Mahato N.K."/>
        </authorList>
    </citation>
    <scope>NUCLEOTIDE SEQUENCE [LARGE SCALE GENOMIC DNA]</scope>
    <source>
        <strain evidence="2 3">DSM 46095</strain>
    </source>
</reference>
<feature type="domain" description="GAF" evidence="1">
    <location>
        <begin position="107"/>
        <end position="217"/>
    </location>
</feature>
<dbReference type="Pfam" id="PF01590">
    <property type="entry name" value="GAF"/>
    <property type="match status" value="1"/>
</dbReference>